<evidence type="ECO:0000313" key="2">
    <source>
        <dbReference type="Proteomes" id="UP001434337"/>
    </source>
</evidence>
<gene>
    <name evidence="1" type="ORF">PCC79_03780</name>
</gene>
<accession>A0ABZ3C9Y8</accession>
<evidence type="ECO:0008006" key="3">
    <source>
        <dbReference type="Google" id="ProtNLM"/>
    </source>
</evidence>
<organism evidence="1 2">
    <name type="scientific">Propioniciclava soli</name>
    <dbReference type="NCBI Taxonomy" id="2775081"/>
    <lineage>
        <taxon>Bacteria</taxon>
        <taxon>Bacillati</taxon>
        <taxon>Actinomycetota</taxon>
        <taxon>Actinomycetes</taxon>
        <taxon>Propionibacteriales</taxon>
        <taxon>Propionibacteriaceae</taxon>
        <taxon>Propioniciclava</taxon>
    </lineage>
</organism>
<protein>
    <recommendedName>
        <fullName evidence="3">Type II toxin-antitoxin system Phd/YefM family antitoxin</fullName>
    </recommendedName>
</protein>
<dbReference type="RefSeq" id="WP_232549645.1">
    <property type="nucleotide sequence ID" value="NZ_CP115965.1"/>
</dbReference>
<proteinExistence type="predicted"/>
<dbReference type="EMBL" id="CP115965">
    <property type="protein sequence ID" value="WZW99328.1"/>
    <property type="molecule type" value="Genomic_DNA"/>
</dbReference>
<name>A0ABZ3C9Y8_9ACTN</name>
<reference evidence="1 2" key="1">
    <citation type="journal article" date="2023" name="Environ Microbiome">
        <title>A coral-associated actinobacterium mitigates coral bleaching under heat stress.</title>
        <authorList>
            <person name="Li J."/>
            <person name="Zou Y."/>
            <person name="Li Q."/>
            <person name="Zhang J."/>
            <person name="Bourne D.G."/>
            <person name="Lyu Y."/>
            <person name="Liu C."/>
            <person name="Zhang S."/>
        </authorList>
    </citation>
    <scope>NUCLEOTIDE SEQUENCE [LARGE SCALE GENOMIC DNA]</scope>
    <source>
        <strain evidence="1 2">SCSIO 13291</strain>
    </source>
</reference>
<dbReference type="Proteomes" id="UP001434337">
    <property type="component" value="Chromosome"/>
</dbReference>
<keyword evidence="2" id="KW-1185">Reference proteome</keyword>
<sequence length="83" mass="8830">MTQVVGVREFRAGLADFIASAEPVAVTRHGVTVGWFIPTPTDREAEIASLRSAAQALDELLTKHGVQPDEVVAEFKAARAGQA</sequence>
<evidence type="ECO:0000313" key="1">
    <source>
        <dbReference type="EMBL" id="WZW99328.1"/>
    </source>
</evidence>